<dbReference type="Pfam" id="PF01323">
    <property type="entry name" value="DSBA"/>
    <property type="match status" value="1"/>
</dbReference>
<keyword evidence="2" id="KW-0560">Oxidoreductase</keyword>
<reference evidence="6 7" key="1">
    <citation type="submission" date="2020-08" db="EMBL/GenBank/DDBJ databases">
        <title>Genomic Encyclopedia of Type Strains, Phase IV (KMG-IV): sequencing the most valuable type-strain genomes for metagenomic binning, comparative biology and taxonomic classification.</title>
        <authorList>
            <person name="Goeker M."/>
        </authorList>
    </citation>
    <scope>NUCLEOTIDE SEQUENCE [LARGE SCALE GENOMIC DNA]</scope>
    <source>
        <strain evidence="6 7">DSM 26736</strain>
    </source>
</reference>
<feature type="domain" description="Thioredoxin" evidence="5">
    <location>
        <begin position="60"/>
        <end position="249"/>
    </location>
</feature>
<dbReference type="SUPFAM" id="SSF52833">
    <property type="entry name" value="Thioredoxin-like"/>
    <property type="match status" value="1"/>
</dbReference>
<dbReference type="InterPro" id="IPR041205">
    <property type="entry name" value="ScsC_N"/>
</dbReference>
<sequence>MTEKPLRPLVLAGVLILSAALGAAIYAWIARATAPQVAGETIRQYLLEHPEVLPEAMERLQARESAKAQQAQAAAQGAVPGQIDALAKPYAGAWAGNPDGDVTVVAFLDYACGYCRASLPGISELLAKDPNVRVVYREYPVLGPESVTAARWALAAAEQGKFRAFHEALYAAGPTAQGIEQAAAKAGLDKATAARTAASKPVEAEILRNRQLGEKLAMTGTPSWVIGGKLIYGAQTYDGLAQAVAAARAGK</sequence>
<keyword evidence="7" id="KW-1185">Reference proteome</keyword>
<dbReference type="EMBL" id="JACIJF010000009">
    <property type="protein sequence ID" value="MBB5711706.1"/>
    <property type="molecule type" value="Genomic_DNA"/>
</dbReference>
<dbReference type="Proteomes" id="UP000527143">
    <property type="component" value="Unassembled WGS sequence"/>
</dbReference>
<evidence type="ECO:0000256" key="4">
    <source>
        <dbReference type="ARBA" id="ARBA00023284"/>
    </source>
</evidence>
<keyword evidence="3" id="KW-1015">Disulfide bond</keyword>
<protein>
    <submittedName>
        <fullName evidence="6">Protein-disulfide isomerase</fullName>
    </submittedName>
</protein>
<dbReference type="InterPro" id="IPR001853">
    <property type="entry name" value="DSBA-like_thioredoxin_dom"/>
</dbReference>
<evidence type="ECO:0000313" key="7">
    <source>
        <dbReference type="Proteomes" id="UP000527143"/>
    </source>
</evidence>
<dbReference type="RefSeq" id="WP_184088974.1">
    <property type="nucleotide sequence ID" value="NZ_JACIJF010000009.1"/>
</dbReference>
<dbReference type="PANTHER" id="PTHR13887:SF14">
    <property type="entry name" value="DISULFIDE BOND FORMATION PROTEIN D"/>
    <property type="match status" value="1"/>
</dbReference>
<evidence type="ECO:0000256" key="3">
    <source>
        <dbReference type="ARBA" id="ARBA00023157"/>
    </source>
</evidence>
<dbReference type="GO" id="GO:0016853">
    <property type="term" value="F:isomerase activity"/>
    <property type="evidence" value="ECO:0007669"/>
    <property type="project" value="UniProtKB-KW"/>
</dbReference>
<dbReference type="InterPro" id="IPR013766">
    <property type="entry name" value="Thioredoxin_domain"/>
</dbReference>
<dbReference type="PROSITE" id="PS51352">
    <property type="entry name" value="THIOREDOXIN_2"/>
    <property type="match status" value="1"/>
</dbReference>
<comment type="caution">
    <text evidence="6">The sequence shown here is derived from an EMBL/GenBank/DDBJ whole genome shotgun (WGS) entry which is preliminary data.</text>
</comment>
<name>A0A840YND0_9SPHN</name>
<evidence type="ECO:0000313" key="6">
    <source>
        <dbReference type="EMBL" id="MBB5711706.1"/>
    </source>
</evidence>
<accession>A0A840YND0</accession>
<dbReference type="PANTHER" id="PTHR13887">
    <property type="entry name" value="GLUTATHIONE S-TRANSFERASE KAPPA"/>
    <property type="match status" value="1"/>
</dbReference>
<evidence type="ECO:0000256" key="2">
    <source>
        <dbReference type="ARBA" id="ARBA00023002"/>
    </source>
</evidence>
<evidence type="ECO:0000259" key="5">
    <source>
        <dbReference type="PROSITE" id="PS51352"/>
    </source>
</evidence>
<gene>
    <name evidence="6" type="ORF">FHT02_002957</name>
</gene>
<keyword evidence="4" id="KW-0676">Redox-active center</keyword>
<dbReference type="AlphaFoldDB" id="A0A840YND0"/>
<keyword evidence="6" id="KW-0413">Isomerase</keyword>
<keyword evidence="1" id="KW-0732">Signal</keyword>
<evidence type="ECO:0000256" key="1">
    <source>
        <dbReference type="ARBA" id="ARBA00022729"/>
    </source>
</evidence>
<proteinExistence type="predicted"/>
<dbReference type="InterPro" id="IPR036249">
    <property type="entry name" value="Thioredoxin-like_sf"/>
</dbReference>
<organism evidence="6 7">
    <name type="scientific">Sphingomonas xinjiangensis</name>
    <dbReference type="NCBI Taxonomy" id="643568"/>
    <lineage>
        <taxon>Bacteria</taxon>
        <taxon>Pseudomonadati</taxon>
        <taxon>Pseudomonadota</taxon>
        <taxon>Alphaproteobacteria</taxon>
        <taxon>Sphingomonadales</taxon>
        <taxon>Sphingomonadaceae</taxon>
        <taxon>Sphingomonas</taxon>
    </lineage>
</organism>
<dbReference type="CDD" id="cd03023">
    <property type="entry name" value="DsbA_Com1_like"/>
    <property type="match status" value="1"/>
</dbReference>
<dbReference type="GO" id="GO:0016491">
    <property type="term" value="F:oxidoreductase activity"/>
    <property type="evidence" value="ECO:0007669"/>
    <property type="project" value="UniProtKB-KW"/>
</dbReference>
<dbReference type="Gene3D" id="3.40.30.10">
    <property type="entry name" value="Glutaredoxin"/>
    <property type="match status" value="1"/>
</dbReference>
<dbReference type="Pfam" id="PF18312">
    <property type="entry name" value="ScsC_N"/>
    <property type="match status" value="1"/>
</dbReference>